<evidence type="ECO:0000256" key="6">
    <source>
        <dbReference type="ARBA" id="ARBA00022845"/>
    </source>
</evidence>
<dbReference type="GO" id="GO:0006417">
    <property type="term" value="P:regulation of translation"/>
    <property type="evidence" value="ECO:0007669"/>
    <property type="project" value="UniProtKB-KW"/>
</dbReference>
<dbReference type="FunCoup" id="A0A7I4E5I5">
    <property type="interactions" value="4718"/>
</dbReference>
<feature type="region of interest" description="Disordered" evidence="9">
    <location>
        <begin position="409"/>
        <end position="453"/>
    </location>
</feature>
<gene>
    <name evidence="11" type="primary">LOC112283089</name>
</gene>
<dbReference type="EnsemblPlants" id="Pp3c6_14240V3.4">
    <property type="protein sequence ID" value="Pp3c6_14240V3.4"/>
    <property type="gene ID" value="Pp3c6_14240"/>
</dbReference>
<evidence type="ECO:0000256" key="1">
    <source>
        <dbReference type="ARBA" id="ARBA00009573"/>
    </source>
</evidence>
<feature type="region of interest" description="Disordered" evidence="9">
    <location>
        <begin position="469"/>
        <end position="489"/>
    </location>
</feature>
<keyword evidence="4" id="KW-0853">WD repeat</keyword>
<dbReference type="Gramene" id="Pp3c6_14240V3.4">
    <property type="protein sequence ID" value="Pp3c6_14240V3.4"/>
    <property type="gene ID" value="Pp3c6_14240"/>
</dbReference>
<dbReference type="PIRSF" id="PIRSF017222">
    <property type="entry name" value="eIF2A"/>
    <property type="match status" value="1"/>
</dbReference>
<dbReference type="GO" id="GO:0043022">
    <property type="term" value="F:ribosome binding"/>
    <property type="evidence" value="ECO:0000318"/>
    <property type="project" value="GO_Central"/>
</dbReference>
<evidence type="ECO:0000256" key="3">
    <source>
        <dbReference type="ARBA" id="ARBA00022540"/>
    </source>
</evidence>
<keyword evidence="12" id="KW-1185">Reference proteome</keyword>
<dbReference type="PANTHER" id="PTHR13227">
    <property type="entry name" value="EUKARYOTIC TRANSLATION INITIATION FACTOR 2A"/>
    <property type="match status" value="1"/>
</dbReference>
<comment type="function">
    <text evidence="8">Functions in the early steps of protein synthesis of a small number of specific mRNAs. Acts by directing the binding of methionyl-tRNAi to 40S ribosomal subunits. In contrast to the eIF-2 complex, it binds methionyl-tRNAi to 40S subunits in a codon-dependent manner, whereas the eIF-2 complex binds methionyl-tRNAi to 40S subunits in a GTP-dependent manner.</text>
</comment>
<evidence type="ECO:0000259" key="10">
    <source>
        <dbReference type="Pfam" id="PF08662"/>
    </source>
</evidence>
<evidence type="ECO:0000256" key="8">
    <source>
        <dbReference type="PIRNR" id="PIRNR017222"/>
    </source>
</evidence>
<name>A0A7I4E5I5_PHYPA</name>
<accession>A0A7I4E5I5</accession>
<dbReference type="Pfam" id="PF08662">
    <property type="entry name" value="eIF2A"/>
    <property type="match status" value="1"/>
</dbReference>
<evidence type="ECO:0000313" key="12">
    <source>
        <dbReference type="Proteomes" id="UP000006727"/>
    </source>
</evidence>
<dbReference type="AlphaFoldDB" id="A0A7I4E5I5"/>
<dbReference type="GO" id="GO:0000049">
    <property type="term" value="F:tRNA binding"/>
    <property type="evidence" value="ECO:0000318"/>
    <property type="project" value="GO_Central"/>
</dbReference>
<feature type="domain" description="Translation initiation factor beta propellor-like" evidence="10">
    <location>
        <begin position="211"/>
        <end position="404"/>
    </location>
</feature>
<keyword evidence="7 8" id="KW-0648">Protein biosynthesis</keyword>
<dbReference type="GO" id="GO:0003743">
    <property type="term" value="F:translation initiation factor activity"/>
    <property type="evidence" value="ECO:0000318"/>
    <property type="project" value="GO_Central"/>
</dbReference>
<evidence type="ECO:0000256" key="9">
    <source>
        <dbReference type="SAM" id="MobiDB-lite"/>
    </source>
</evidence>
<keyword evidence="5" id="KW-0677">Repeat</keyword>
<dbReference type="EMBL" id="ABEU02000006">
    <property type="status" value="NOT_ANNOTATED_CDS"/>
    <property type="molecule type" value="Genomic_DNA"/>
</dbReference>
<dbReference type="InterPro" id="IPR015943">
    <property type="entry name" value="WD40/YVTN_repeat-like_dom_sf"/>
</dbReference>
<dbReference type="PANTHER" id="PTHR13227:SF0">
    <property type="entry name" value="EUKARYOTIC TRANSLATION INITIATION FACTOR 2A"/>
    <property type="match status" value="1"/>
</dbReference>
<feature type="compositionally biased region" description="Basic and acidic residues" evidence="9">
    <location>
        <begin position="478"/>
        <end position="489"/>
    </location>
</feature>
<keyword evidence="6 8" id="KW-0810">Translation regulation</keyword>
<organism evidence="11 12">
    <name type="scientific">Physcomitrium patens</name>
    <name type="common">Spreading-leaved earth moss</name>
    <name type="synonym">Physcomitrella patens</name>
    <dbReference type="NCBI Taxonomy" id="3218"/>
    <lineage>
        <taxon>Eukaryota</taxon>
        <taxon>Viridiplantae</taxon>
        <taxon>Streptophyta</taxon>
        <taxon>Embryophyta</taxon>
        <taxon>Bryophyta</taxon>
        <taxon>Bryophytina</taxon>
        <taxon>Bryopsida</taxon>
        <taxon>Funariidae</taxon>
        <taxon>Funariales</taxon>
        <taxon>Funariaceae</taxon>
        <taxon>Physcomitrium</taxon>
    </lineage>
</organism>
<dbReference type="KEGG" id="ppp:112283089"/>
<dbReference type="Proteomes" id="UP000006727">
    <property type="component" value="Chromosome 6"/>
</dbReference>
<dbReference type="GO" id="GO:0003729">
    <property type="term" value="F:mRNA binding"/>
    <property type="evidence" value="ECO:0000318"/>
    <property type="project" value="GO_Central"/>
</dbReference>
<dbReference type="FunFam" id="2.130.10.10:FF:000599">
    <property type="entry name" value="Eukaryotic translation initiation factor 2A"/>
    <property type="match status" value="1"/>
</dbReference>
<evidence type="ECO:0000313" key="11">
    <source>
        <dbReference type="EnsemblPlants" id="Pp3c6_14240V3.4"/>
    </source>
</evidence>
<dbReference type="InterPro" id="IPR013979">
    <property type="entry name" value="TIF_beta_prop-like"/>
</dbReference>
<evidence type="ECO:0000256" key="5">
    <source>
        <dbReference type="ARBA" id="ARBA00022737"/>
    </source>
</evidence>
<protein>
    <recommendedName>
        <fullName evidence="2 8">Eukaryotic translation initiation factor 2A</fullName>
        <shortName evidence="8">eIF-2A</shortName>
    </recommendedName>
</protein>
<evidence type="ECO:0000256" key="7">
    <source>
        <dbReference type="ARBA" id="ARBA00022917"/>
    </source>
</evidence>
<proteinExistence type="inferred from homology"/>
<keyword evidence="3 8" id="KW-0396">Initiation factor</keyword>
<sequence>MATVPPLKFTVRDPNGLSLLTGPPFSGEPAATFEKIPCSASKFSNDGSKLAVTTPNALVIYDTDSGKELIQIPAAGVASAVFSPLGTYLQTFQKPQGQQKNLVLWDSKTGSIVLQQFQKAISKTSWPVIQFSDDESVACRLVTNEVHIFDGHDFSKGIIDRLRLPGIDGVQLAHSPASHIAAYVPEIKGAPANVRIFELANVSQAQSVARRSFFKSNTAQLSWNKGSTGLLVLAQSDVDKTNQNYYGESRLHYLTSDGRHEGAVPLSKEGPIYDVQWSPNGKEFLVVYGFMPAKVTLFNVQCKPLFEFGQGPYNYLRWNPQGSFICLAGFGNLPGDVAFWDRESLKCFHTLKAPVTVTAEWSPDGRYFMTATTAPRLQVDNGFKVFKYDGTPHYEKKYDKLYQAEWRPASSDVYPDRPPSPGARKLESKVEAPKTVQPRTGTKPGAYRPPHAGQAASVKAQLLGLDETSKASTGSQQERLEESEASPKKEGRCRLMKPIRCSLCSRIWWLMHAQLENFGLGGFAWPLTSVQKLIDAVVQHS</sequence>
<dbReference type="InterPro" id="IPR011387">
    <property type="entry name" value="TIF2A"/>
</dbReference>
<evidence type="ECO:0000256" key="2">
    <source>
        <dbReference type="ARBA" id="ARBA00013819"/>
    </source>
</evidence>
<dbReference type="OrthoDB" id="2194683at2759"/>
<reference evidence="11 12" key="1">
    <citation type="journal article" date="2008" name="Science">
        <title>The Physcomitrella genome reveals evolutionary insights into the conquest of land by plants.</title>
        <authorList>
            <person name="Rensing S."/>
            <person name="Lang D."/>
            <person name="Zimmer A."/>
            <person name="Terry A."/>
            <person name="Salamov A."/>
            <person name="Shapiro H."/>
            <person name="Nishiyama T."/>
            <person name="Perroud P.-F."/>
            <person name="Lindquist E."/>
            <person name="Kamisugi Y."/>
            <person name="Tanahashi T."/>
            <person name="Sakakibara K."/>
            <person name="Fujita T."/>
            <person name="Oishi K."/>
            <person name="Shin-I T."/>
            <person name="Kuroki Y."/>
            <person name="Toyoda A."/>
            <person name="Suzuki Y."/>
            <person name="Hashimoto A."/>
            <person name="Yamaguchi K."/>
            <person name="Sugano A."/>
            <person name="Kohara Y."/>
            <person name="Fujiyama A."/>
            <person name="Anterola A."/>
            <person name="Aoki S."/>
            <person name="Ashton N."/>
            <person name="Barbazuk W.B."/>
            <person name="Barker E."/>
            <person name="Bennetzen J."/>
            <person name="Bezanilla M."/>
            <person name="Blankenship R."/>
            <person name="Cho S.H."/>
            <person name="Dutcher S."/>
            <person name="Estelle M."/>
            <person name="Fawcett J.A."/>
            <person name="Gundlach H."/>
            <person name="Hanada K."/>
            <person name="Heyl A."/>
            <person name="Hicks K.A."/>
            <person name="Hugh J."/>
            <person name="Lohr M."/>
            <person name="Mayer K."/>
            <person name="Melkozernov A."/>
            <person name="Murata T."/>
            <person name="Nelson D."/>
            <person name="Pils B."/>
            <person name="Prigge M."/>
            <person name="Reiss B."/>
            <person name="Renner T."/>
            <person name="Rombauts S."/>
            <person name="Rushton P."/>
            <person name="Sanderfoot A."/>
            <person name="Schween G."/>
            <person name="Shiu S.-H."/>
            <person name="Stueber K."/>
            <person name="Theodoulou F.L."/>
            <person name="Tu H."/>
            <person name="Van de Peer Y."/>
            <person name="Verrier P.J."/>
            <person name="Waters E."/>
            <person name="Wood A."/>
            <person name="Yang L."/>
            <person name="Cove D."/>
            <person name="Cuming A."/>
            <person name="Hasebe M."/>
            <person name="Lucas S."/>
            <person name="Mishler D.B."/>
            <person name="Reski R."/>
            <person name="Grigoriev I."/>
            <person name="Quatrano R.S."/>
            <person name="Boore J.L."/>
        </authorList>
    </citation>
    <scope>NUCLEOTIDE SEQUENCE [LARGE SCALE GENOMIC DNA]</scope>
    <source>
        <strain evidence="11 12">cv. Gransden 2004</strain>
    </source>
</reference>
<dbReference type="InParanoid" id="A0A7I4E5I5"/>
<dbReference type="GeneID" id="112283089"/>
<dbReference type="Gene3D" id="2.130.10.10">
    <property type="entry name" value="YVTN repeat-like/Quinoprotein amine dehydrogenase"/>
    <property type="match status" value="2"/>
</dbReference>
<evidence type="ECO:0000256" key="4">
    <source>
        <dbReference type="ARBA" id="ARBA00022574"/>
    </source>
</evidence>
<reference evidence="11" key="3">
    <citation type="submission" date="2020-12" db="UniProtKB">
        <authorList>
            <consortium name="EnsemblPlants"/>
        </authorList>
    </citation>
    <scope>IDENTIFICATION</scope>
</reference>
<comment type="similarity">
    <text evidence="1 8">Belongs to the WD repeat EIF2A family.</text>
</comment>
<dbReference type="SUPFAM" id="SSF82171">
    <property type="entry name" value="DPP6 N-terminal domain-like"/>
    <property type="match status" value="1"/>
</dbReference>
<dbReference type="RefSeq" id="XP_024377156.1">
    <property type="nucleotide sequence ID" value="XM_024521388.2"/>
</dbReference>
<reference evidence="11 12" key="2">
    <citation type="journal article" date="2018" name="Plant J.">
        <title>The Physcomitrella patens chromosome-scale assembly reveals moss genome structure and evolution.</title>
        <authorList>
            <person name="Lang D."/>
            <person name="Ullrich K.K."/>
            <person name="Murat F."/>
            <person name="Fuchs J."/>
            <person name="Jenkins J."/>
            <person name="Haas F.B."/>
            <person name="Piednoel M."/>
            <person name="Gundlach H."/>
            <person name="Van Bel M."/>
            <person name="Meyberg R."/>
            <person name="Vives C."/>
            <person name="Morata J."/>
            <person name="Symeonidi A."/>
            <person name="Hiss M."/>
            <person name="Muchero W."/>
            <person name="Kamisugi Y."/>
            <person name="Saleh O."/>
            <person name="Blanc G."/>
            <person name="Decker E.L."/>
            <person name="van Gessel N."/>
            <person name="Grimwood J."/>
            <person name="Hayes R.D."/>
            <person name="Graham S.W."/>
            <person name="Gunter L.E."/>
            <person name="McDaniel S.F."/>
            <person name="Hoernstein S.N.W."/>
            <person name="Larsson A."/>
            <person name="Li F.W."/>
            <person name="Perroud P.F."/>
            <person name="Phillips J."/>
            <person name="Ranjan P."/>
            <person name="Rokshar D.S."/>
            <person name="Rothfels C.J."/>
            <person name="Schneider L."/>
            <person name="Shu S."/>
            <person name="Stevenson D.W."/>
            <person name="Thummler F."/>
            <person name="Tillich M."/>
            <person name="Villarreal Aguilar J.C."/>
            <person name="Widiez T."/>
            <person name="Wong G.K."/>
            <person name="Wymore A."/>
            <person name="Zhang Y."/>
            <person name="Zimmer A.D."/>
            <person name="Quatrano R.S."/>
            <person name="Mayer K.F.X."/>
            <person name="Goodstein D."/>
            <person name="Casacuberta J.M."/>
            <person name="Vandepoele K."/>
            <person name="Reski R."/>
            <person name="Cuming A.C."/>
            <person name="Tuskan G.A."/>
            <person name="Maumus F."/>
            <person name="Salse J."/>
            <person name="Schmutz J."/>
            <person name="Rensing S.A."/>
        </authorList>
    </citation>
    <scope>NUCLEOTIDE SEQUENCE [LARGE SCALE GENOMIC DNA]</scope>
    <source>
        <strain evidence="11 12">cv. Gransden 2004</strain>
    </source>
</reference>